<dbReference type="GO" id="GO:0005739">
    <property type="term" value="C:mitochondrion"/>
    <property type="evidence" value="ECO:0007669"/>
    <property type="project" value="TreeGrafter"/>
</dbReference>
<dbReference type="GO" id="GO:0006633">
    <property type="term" value="P:fatty acid biosynthetic process"/>
    <property type="evidence" value="ECO:0007669"/>
    <property type="project" value="TreeGrafter"/>
</dbReference>
<sequence length="275" mass="30379">MYDTRQKPTSLSLLQDSLCPLPALILIVLAMRRCEKPNNVYETRAFANVSSGKGKHFITEEQTNTVTTACNPASIGWRGTQVSAVVMRPGNLEHALSEVRSIQADIRAGLVPGVAREEFVETAYIHAQIQIGLSGTGVGVNHACDRLHFKGIGTRAVNLPFSGPYHTLFIESANRAFAQLMEVLPLYEPTEDIRIVSSDDGRVLRNIDDIRDYMRQLGRELALRERAQAHHASPDIQARLATLDEQASEFEVWSVATAEGTEQLMNALRKLSSTP</sequence>
<gene>
    <name evidence="2" type="primary">MCT1</name>
    <name evidence="2" type="ORF">MARU1_002571</name>
</gene>
<keyword evidence="1 2" id="KW-0808">Transferase</keyword>
<dbReference type="PANTHER" id="PTHR42681">
    <property type="entry name" value="MALONYL-COA-ACYL CARRIER PROTEIN TRANSACYLASE, MITOCHONDRIAL"/>
    <property type="match status" value="1"/>
</dbReference>
<name>A0AAJ5Z3X1_9BASI</name>
<dbReference type="Proteomes" id="UP001217582">
    <property type="component" value="Chromosome 5"/>
</dbReference>
<dbReference type="AlphaFoldDB" id="A0AAJ5Z3X1"/>
<dbReference type="PANTHER" id="PTHR42681:SF1">
    <property type="entry name" value="MALONYL-COA-ACYL CARRIER PROTEIN TRANSACYLASE, MITOCHONDRIAL"/>
    <property type="match status" value="1"/>
</dbReference>
<evidence type="ECO:0000313" key="2">
    <source>
        <dbReference type="EMBL" id="WFD16533.1"/>
    </source>
</evidence>
<dbReference type="InterPro" id="IPR001227">
    <property type="entry name" value="Ac_transferase_dom_sf"/>
</dbReference>
<reference evidence="2 3" key="1">
    <citation type="submission" date="2023-03" db="EMBL/GenBank/DDBJ databases">
        <title>Mating type loci evolution in Malassezia.</title>
        <authorList>
            <person name="Coelho M.A."/>
        </authorList>
    </citation>
    <scope>NUCLEOTIDE SEQUENCE [LARGE SCALE GENOMIC DNA]</scope>
    <source>
        <strain evidence="2 3">CBS 13387</strain>
    </source>
</reference>
<organism evidence="2 3">
    <name type="scientific">Malassezia arunalokei</name>
    <dbReference type="NCBI Taxonomy" id="1514897"/>
    <lineage>
        <taxon>Eukaryota</taxon>
        <taxon>Fungi</taxon>
        <taxon>Dikarya</taxon>
        <taxon>Basidiomycota</taxon>
        <taxon>Ustilaginomycotina</taxon>
        <taxon>Malasseziomycetes</taxon>
        <taxon>Malasseziales</taxon>
        <taxon>Malasseziaceae</taxon>
        <taxon>Malassezia</taxon>
    </lineage>
</organism>
<dbReference type="GO" id="GO:0004314">
    <property type="term" value="F:[acyl-carrier-protein] S-malonyltransferase activity"/>
    <property type="evidence" value="ECO:0007669"/>
    <property type="project" value="UniProtKB-EC"/>
</dbReference>
<evidence type="ECO:0000313" key="3">
    <source>
        <dbReference type="Proteomes" id="UP001217582"/>
    </source>
</evidence>
<dbReference type="EC" id="2.3.1.39" evidence="2"/>
<dbReference type="InterPro" id="IPR050858">
    <property type="entry name" value="Mal-CoA-ACP_Trans/PKS_FabD"/>
</dbReference>
<dbReference type="EMBL" id="CP119920">
    <property type="protein sequence ID" value="WFD16533.1"/>
    <property type="molecule type" value="Genomic_DNA"/>
</dbReference>
<keyword evidence="2" id="KW-0012">Acyltransferase</keyword>
<keyword evidence="3" id="KW-1185">Reference proteome</keyword>
<proteinExistence type="predicted"/>
<evidence type="ECO:0000256" key="1">
    <source>
        <dbReference type="ARBA" id="ARBA00022679"/>
    </source>
</evidence>
<protein>
    <submittedName>
        <fullName evidence="2">[acyl-carrier-protein] S-malonyltransferase</fullName>
        <ecNumber evidence="2">2.3.1.39</ecNumber>
    </submittedName>
</protein>
<accession>A0AAJ5Z3X1</accession>
<dbReference type="Gene3D" id="3.40.366.10">
    <property type="entry name" value="Malonyl-Coenzyme A Acyl Carrier Protein, domain 2"/>
    <property type="match status" value="1"/>
</dbReference>